<keyword evidence="2" id="KW-0540">Nuclease</keyword>
<keyword evidence="2" id="KW-0378">Hydrolase</keyword>
<evidence type="ECO:0000313" key="3">
    <source>
        <dbReference type="Proteomes" id="UP000547879"/>
    </source>
</evidence>
<accession>A0A7X0D334</accession>
<name>A0A7X0D334_9HYPH</name>
<keyword evidence="2" id="KW-0255">Endonuclease</keyword>
<keyword evidence="1" id="KW-0732">Signal</keyword>
<reference evidence="2 3" key="1">
    <citation type="submission" date="2020-08" db="EMBL/GenBank/DDBJ databases">
        <title>Genomic Encyclopedia of Type Strains, Phase IV (KMG-IV): sequencing the most valuable type-strain genomes for metagenomic binning, comparative biology and taxonomic classification.</title>
        <authorList>
            <person name="Goeker M."/>
        </authorList>
    </citation>
    <scope>NUCLEOTIDE SEQUENCE [LARGE SCALE GENOMIC DNA]</scope>
    <source>
        <strain evidence="2 3">DSM 100734</strain>
    </source>
</reference>
<dbReference type="InterPro" id="IPR035437">
    <property type="entry name" value="SNase_OB-fold_sf"/>
</dbReference>
<dbReference type="EMBL" id="JACHEG010000008">
    <property type="protein sequence ID" value="MBB6165116.1"/>
    <property type="molecule type" value="Genomic_DNA"/>
</dbReference>
<dbReference type="AlphaFoldDB" id="A0A7X0D334"/>
<sequence>MSFAMLMRIVGVGIVGSAFASPALSASGIDKDYIRSLAAPGKTVLVVEYYDGGGKPVDRKGYASASGFKAISPTEFRVDDKTTLRLYGVEACKGEMVNRSEDYAGACSDFAQRQLQVMLQNPKVLFCRAFLSEQNAPTQNVTCFGYYNFPGSLDSVDMLEEQLLSLGAVRLAKKADGSLDRPDLAEAEKIGRKGSYGMWADPRIKGQ</sequence>
<keyword evidence="3" id="KW-1185">Reference proteome</keyword>
<organism evidence="2 3">
    <name type="scientific">Rhizobium wenxiniae</name>
    <dbReference type="NCBI Taxonomy" id="1737357"/>
    <lineage>
        <taxon>Bacteria</taxon>
        <taxon>Pseudomonadati</taxon>
        <taxon>Pseudomonadota</taxon>
        <taxon>Alphaproteobacteria</taxon>
        <taxon>Hyphomicrobiales</taxon>
        <taxon>Rhizobiaceae</taxon>
        <taxon>Rhizobium/Agrobacterium group</taxon>
        <taxon>Rhizobium</taxon>
    </lineage>
</organism>
<feature type="chain" id="PRO_5030526971" evidence="1">
    <location>
        <begin position="21"/>
        <end position="207"/>
    </location>
</feature>
<dbReference type="SUPFAM" id="SSF50199">
    <property type="entry name" value="Staphylococcal nuclease"/>
    <property type="match status" value="1"/>
</dbReference>
<gene>
    <name evidence="2" type="ORF">HNQ72_004962</name>
</gene>
<protein>
    <submittedName>
        <fullName evidence="2">Endonuclease YncB(Thermonuclease family)</fullName>
    </submittedName>
</protein>
<dbReference type="Proteomes" id="UP000547879">
    <property type="component" value="Unassembled WGS sequence"/>
</dbReference>
<evidence type="ECO:0000256" key="1">
    <source>
        <dbReference type="SAM" id="SignalP"/>
    </source>
</evidence>
<proteinExistence type="predicted"/>
<dbReference type="GO" id="GO:0004519">
    <property type="term" value="F:endonuclease activity"/>
    <property type="evidence" value="ECO:0007669"/>
    <property type="project" value="UniProtKB-KW"/>
</dbReference>
<feature type="signal peptide" evidence="1">
    <location>
        <begin position="1"/>
        <end position="20"/>
    </location>
</feature>
<comment type="caution">
    <text evidence="2">The sequence shown here is derived from an EMBL/GenBank/DDBJ whole genome shotgun (WGS) entry which is preliminary data.</text>
</comment>
<evidence type="ECO:0000313" key="2">
    <source>
        <dbReference type="EMBL" id="MBB6165116.1"/>
    </source>
</evidence>